<reference evidence="2 3" key="1">
    <citation type="journal article" date="2016" name="Nat. Commun.">
        <title>Thousands of microbial genomes shed light on interconnected biogeochemical processes in an aquifer system.</title>
        <authorList>
            <person name="Anantharaman K."/>
            <person name="Brown C.T."/>
            <person name="Hug L.A."/>
            <person name="Sharon I."/>
            <person name="Castelle C.J."/>
            <person name="Probst A.J."/>
            <person name="Thomas B.C."/>
            <person name="Singh A."/>
            <person name="Wilkins M.J."/>
            <person name="Karaoz U."/>
            <person name="Brodie E.L."/>
            <person name="Williams K.H."/>
            <person name="Hubbard S.S."/>
            <person name="Banfield J.F."/>
        </authorList>
    </citation>
    <scope>NUCLEOTIDE SEQUENCE [LARGE SCALE GENOMIC DNA]</scope>
</reference>
<dbReference type="Gene3D" id="3.90.550.10">
    <property type="entry name" value="Spore Coat Polysaccharide Biosynthesis Protein SpsA, Chain A"/>
    <property type="match status" value="1"/>
</dbReference>
<dbReference type="InterPro" id="IPR029044">
    <property type="entry name" value="Nucleotide-diphossugar_trans"/>
</dbReference>
<name>A0A1F5G3R2_9BACT</name>
<dbReference type="SUPFAM" id="SSF53448">
    <property type="entry name" value="Nucleotide-diphospho-sugar transferases"/>
    <property type="match status" value="1"/>
</dbReference>
<feature type="domain" description="Glycosyltransferase 2-like" evidence="1">
    <location>
        <begin position="9"/>
        <end position="179"/>
    </location>
</feature>
<comment type="caution">
    <text evidence="2">The sequence shown here is derived from an EMBL/GenBank/DDBJ whole genome shotgun (WGS) entry which is preliminary data.</text>
</comment>
<sequence>MDSSARKISVVVPAYNKGQVLFSALESLVRELSLITQNFEVIVVNDGSEDNTLEQALRFKRFNGHSEKIKIYHYPMNVGKGFALSYGFAKTTGDPIFFADADSDISFRNLRMALAYFDQYKADIIVGSKRHPKSQVQYPLIRRFYSTLYQAVIRFLFNLNVKDTQVGLKVFKRQVLEDVLPRLVVKAFAFDLELLVVARYLGYRKIAEAPVFINHGGVSSSINLTAVKGIVMDTLGIFYRKVFLRYYDQRTLLSPQSNLGLVKKIQSTTA</sequence>
<dbReference type="AlphaFoldDB" id="A0A1F5G3R2"/>
<protein>
    <recommendedName>
        <fullName evidence="1">Glycosyltransferase 2-like domain-containing protein</fullName>
    </recommendedName>
</protein>
<evidence type="ECO:0000313" key="2">
    <source>
        <dbReference type="EMBL" id="OGD86455.1"/>
    </source>
</evidence>
<dbReference type="GO" id="GO:0006487">
    <property type="term" value="P:protein N-linked glycosylation"/>
    <property type="evidence" value="ECO:0007669"/>
    <property type="project" value="TreeGrafter"/>
</dbReference>
<dbReference type="EMBL" id="MFAV01000019">
    <property type="protein sequence ID" value="OGD86455.1"/>
    <property type="molecule type" value="Genomic_DNA"/>
</dbReference>
<dbReference type="Pfam" id="PF00535">
    <property type="entry name" value="Glycos_transf_2"/>
    <property type="match status" value="1"/>
</dbReference>
<dbReference type="InterPro" id="IPR001173">
    <property type="entry name" value="Glyco_trans_2-like"/>
</dbReference>
<evidence type="ECO:0000313" key="3">
    <source>
        <dbReference type="Proteomes" id="UP000176628"/>
    </source>
</evidence>
<organism evidence="2 3">
    <name type="scientific">Candidatus Curtissbacteria bacterium RBG_16_39_7</name>
    <dbReference type="NCBI Taxonomy" id="1797707"/>
    <lineage>
        <taxon>Bacteria</taxon>
        <taxon>Candidatus Curtissiibacteriota</taxon>
    </lineage>
</organism>
<proteinExistence type="predicted"/>
<dbReference type="PANTHER" id="PTHR10859:SF91">
    <property type="entry name" value="DOLICHYL-PHOSPHATE BETA-GLUCOSYLTRANSFERASE"/>
    <property type="match status" value="1"/>
</dbReference>
<gene>
    <name evidence="2" type="ORF">A2Z23_00630</name>
</gene>
<dbReference type="PANTHER" id="PTHR10859">
    <property type="entry name" value="GLYCOSYL TRANSFERASE"/>
    <property type="match status" value="1"/>
</dbReference>
<evidence type="ECO:0000259" key="1">
    <source>
        <dbReference type="Pfam" id="PF00535"/>
    </source>
</evidence>
<accession>A0A1F5G3R2</accession>
<dbReference type="Proteomes" id="UP000176628">
    <property type="component" value="Unassembled WGS sequence"/>
</dbReference>